<dbReference type="GO" id="GO:0015276">
    <property type="term" value="F:ligand-gated monoatomic ion channel activity"/>
    <property type="evidence" value="ECO:0007669"/>
    <property type="project" value="InterPro"/>
</dbReference>
<dbReference type="InterPro" id="IPR001638">
    <property type="entry name" value="Solute-binding_3/MltF_N"/>
</dbReference>
<proteinExistence type="inferred from homology"/>
<dbReference type="InterPro" id="IPR051455">
    <property type="entry name" value="Bact_solute-bind_prot3"/>
</dbReference>
<dbReference type="InterPro" id="IPR001320">
    <property type="entry name" value="Iontro_rcpt_C"/>
</dbReference>
<sequence>MKRLLTAALALALAGWAAPAPAAESTLGKIARTGTLTIGTRRGSPPFGYVNQKNEWVGFSIDLVEQAIKPAIERKLGKPIKVEKKESTPATRIPLLTSRSVDLIAGTMTDTRARRESVDFSLTFFVTGAQFLVKKGSPIKGIGDIAGKRIAAQQGSTNARIIRAQVPNAQLREFPDQPSAFQALAQGQVDAYTNDGIQLAGLVAKAPRPGDWAIVGDFYSYEPYGMAMRKNDSDFRHLVNVGLMEAIESGKYLQLYEKWFGPKGEVPYPLTAENKRFLTMQVVPK</sequence>
<evidence type="ECO:0000313" key="8">
    <source>
        <dbReference type="Proteomes" id="UP000752292"/>
    </source>
</evidence>
<evidence type="ECO:0000256" key="3">
    <source>
        <dbReference type="ARBA" id="ARBA00022729"/>
    </source>
</evidence>
<dbReference type="SUPFAM" id="SSF53850">
    <property type="entry name" value="Periplasmic binding protein-like II"/>
    <property type="match status" value="1"/>
</dbReference>
<protein>
    <submittedName>
        <fullName evidence="7">Transporter substrate-binding domain-containing protein</fullName>
    </submittedName>
</protein>
<evidence type="ECO:0000313" key="7">
    <source>
        <dbReference type="EMBL" id="MBI4251648.1"/>
    </source>
</evidence>
<dbReference type="Gene3D" id="3.40.190.10">
    <property type="entry name" value="Periplasmic binding protein-like II"/>
    <property type="match status" value="2"/>
</dbReference>
<dbReference type="SMART" id="SM00079">
    <property type="entry name" value="PBPe"/>
    <property type="match status" value="1"/>
</dbReference>
<evidence type="ECO:0000259" key="5">
    <source>
        <dbReference type="SMART" id="SM00062"/>
    </source>
</evidence>
<dbReference type="Pfam" id="PF00497">
    <property type="entry name" value="SBP_bac_3"/>
    <property type="match status" value="1"/>
</dbReference>
<keyword evidence="2" id="KW-0813">Transport</keyword>
<dbReference type="GO" id="GO:0005576">
    <property type="term" value="C:extracellular region"/>
    <property type="evidence" value="ECO:0007669"/>
    <property type="project" value="TreeGrafter"/>
</dbReference>
<reference evidence="7" key="1">
    <citation type="submission" date="2020-07" db="EMBL/GenBank/DDBJ databases">
        <title>Huge and variable diversity of episymbiotic CPR bacteria and DPANN archaea in groundwater ecosystems.</title>
        <authorList>
            <person name="He C.Y."/>
            <person name="Keren R."/>
            <person name="Whittaker M."/>
            <person name="Farag I.F."/>
            <person name="Doudna J."/>
            <person name="Cate J.H.D."/>
            <person name="Banfield J.F."/>
        </authorList>
    </citation>
    <scope>NUCLEOTIDE SEQUENCE</scope>
    <source>
        <strain evidence="7">NC_groundwater_1370_Ag_S-0.2um_69_93</strain>
    </source>
</reference>
<dbReference type="GO" id="GO:0016020">
    <property type="term" value="C:membrane"/>
    <property type="evidence" value="ECO:0007669"/>
    <property type="project" value="InterPro"/>
</dbReference>
<keyword evidence="3 4" id="KW-0732">Signal</keyword>
<name>A0A933E925_UNCTE</name>
<comment type="caution">
    <text evidence="7">The sequence shown here is derived from an EMBL/GenBank/DDBJ whole genome shotgun (WGS) entry which is preliminary data.</text>
</comment>
<dbReference type="AlphaFoldDB" id="A0A933E925"/>
<feature type="domain" description="Ionotropic glutamate receptor C-terminal" evidence="6">
    <location>
        <begin position="35"/>
        <end position="262"/>
    </location>
</feature>
<dbReference type="PANTHER" id="PTHR30085:SF6">
    <property type="entry name" value="ABC TRANSPORTER GLUTAMINE-BINDING PROTEIN GLNH"/>
    <property type="match status" value="1"/>
</dbReference>
<accession>A0A933E925</accession>
<dbReference type="GO" id="GO:0030288">
    <property type="term" value="C:outer membrane-bounded periplasmic space"/>
    <property type="evidence" value="ECO:0007669"/>
    <property type="project" value="TreeGrafter"/>
</dbReference>
<gene>
    <name evidence="7" type="ORF">HY618_04230</name>
</gene>
<feature type="signal peptide" evidence="4">
    <location>
        <begin position="1"/>
        <end position="22"/>
    </location>
</feature>
<organism evidence="7 8">
    <name type="scientific">Tectimicrobiota bacterium</name>
    <dbReference type="NCBI Taxonomy" id="2528274"/>
    <lineage>
        <taxon>Bacteria</taxon>
        <taxon>Pseudomonadati</taxon>
        <taxon>Nitrospinota/Tectimicrobiota group</taxon>
        <taxon>Candidatus Tectimicrobiota</taxon>
    </lineage>
</organism>
<evidence type="ECO:0000256" key="4">
    <source>
        <dbReference type="SAM" id="SignalP"/>
    </source>
</evidence>
<dbReference type="SMART" id="SM00062">
    <property type="entry name" value="PBPb"/>
    <property type="match status" value="1"/>
</dbReference>
<evidence type="ECO:0000256" key="2">
    <source>
        <dbReference type="ARBA" id="ARBA00022448"/>
    </source>
</evidence>
<dbReference type="Proteomes" id="UP000752292">
    <property type="component" value="Unassembled WGS sequence"/>
</dbReference>
<dbReference type="GO" id="GO:0006865">
    <property type="term" value="P:amino acid transport"/>
    <property type="evidence" value="ECO:0007669"/>
    <property type="project" value="TreeGrafter"/>
</dbReference>
<evidence type="ECO:0000259" key="6">
    <source>
        <dbReference type="SMART" id="SM00079"/>
    </source>
</evidence>
<comment type="similarity">
    <text evidence="1">Belongs to the bacterial solute-binding protein 3 family.</text>
</comment>
<feature type="domain" description="Solute-binding protein family 3/N-terminal" evidence="5">
    <location>
        <begin position="35"/>
        <end position="263"/>
    </location>
</feature>
<dbReference type="EMBL" id="JACQRX010000187">
    <property type="protein sequence ID" value="MBI4251648.1"/>
    <property type="molecule type" value="Genomic_DNA"/>
</dbReference>
<evidence type="ECO:0000256" key="1">
    <source>
        <dbReference type="ARBA" id="ARBA00010333"/>
    </source>
</evidence>
<feature type="chain" id="PRO_5037932567" evidence="4">
    <location>
        <begin position="23"/>
        <end position="285"/>
    </location>
</feature>
<dbReference type="PANTHER" id="PTHR30085">
    <property type="entry name" value="AMINO ACID ABC TRANSPORTER PERMEASE"/>
    <property type="match status" value="1"/>
</dbReference>